<dbReference type="Pfam" id="PF06681">
    <property type="entry name" value="DUF1182"/>
    <property type="match status" value="1"/>
</dbReference>
<feature type="transmembrane region" description="Helical" evidence="1">
    <location>
        <begin position="116"/>
        <end position="139"/>
    </location>
</feature>
<gene>
    <name evidence="2" type="ORF">CBOVIS_LOCUS538</name>
</gene>
<keyword evidence="1" id="KW-1133">Transmembrane helix</keyword>
<keyword evidence="1" id="KW-0472">Membrane</keyword>
<name>A0A8S1E9L3_9PELO</name>
<protein>
    <submittedName>
        <fullName evidence="2">Uncharacterized protein</fullName>
    </submittedName>
</protein>
<feature type="transmembrane region" description="Helical" evidence="1">
    <location>
        <begin position="243"/>
        <end position="261"/>
    </location>
</feature>
<dbReference type="Proteomes" id="UP000494206">
    <property type="component" value="Unassembled WGS sequence"/>
</dbReference>
<comment type="caution">
    <text evidence="2">The sequence shown here is derived from an EMBL/GenBank/DDBJ whole genome shotgun (WGS) entry which is preliminary data.</text>
</comment>
<dbReference type="PANTHER" id="PTHR38614">
    <property type="entry name" value="PROTEIN CBG09954"/>
    <property type="match status" value="1"/>
</dbReference>
<reference evidence="2 3" key="1">
    <citation type="submission" date="2020-04" db="EMBL/GenBank/DDBJ databases">
        <authorList>
            <person name="Laetsch R D."/>
            <person name="Stevens L."/>
            <person name="Kumar S."/>
            <person name="Blaxter L. M."/>
        </authorList>
    </citation>
    <scope>NUCLEOTIDE SEQUENCE [LARGE SCALE GENOMIC DNA]</scope>
</reference>
<feature type="transmembrane region" description="Helical" evidence="1">
    <location>
        <begin position="160"/>
        <end position="180"/>
    </location>
</feature>
<dbReference type="OrthoDB" id="5798863at2759"/>
<evidence type="ECO:0000313" key="3">
    <source>
        <dbReference type="Proteomes" id="UP000494206"/>
    </source>
</evidence>
<evidence type="ECO:0000256" key="1">
    <source>
        <dbReference type="SAM" id="Phobius"/>
    </source>
</evidence>
<proteinExistence type="predicted"/>
<keyword evidence="3" id="KW-1185">Reference proteome</keyword>
<evidence type="ECO:0000313" key="2">
    <source>
        <dbReference type="EMBL" id="CAB3397070.1"/>
    </source>
</evidence>
<dbReference type="PANTHER" id="PTHR38614:SF2">
    <property type="entry name" value="SERPENTINE RECEPTOR, CLASS V"/>
    <property type="match status" value="1"/>
</dbReference>
<feature type="transmembrane region" description="Helical" evidence="1">
    <location>
        <begin position="75"/>
        <end position="96"/>
    </location>
</feature>
<feature type="transmembrane region" description="Helical" evidence="1">
    <location>
        <begin position="200"/>
        <end position="223"/>
    </location>
</feature>
<dbReference type="EMBL" id="CADEPM010000001">
    <property type="protein sequence ID" value="CAB3397070.1"/>
    <property type="molecule type" value="Genomic_DNA"/>
</dbReference>
<keyword evidence="1" id="KW-0812">Transmembrane</keyword>
<feature type="transmembrane region" description="Helical" evidence="1">
    <location>
        <begin position="47"/>
        <end position="68"/>
    </location>
</feature>
<sequence length="384" mass="44725">MSNDTLADLFPYVYKHLDDRIHKYDSTGWDVIFEPTYTSTHHSDRLILEWSIDTLSMVIDFYFCIFLWNRKQLMILYADTVTFVTFASFSLYLPFYLLSTWQTMYLLVGKPPEYSTILHCTVIRHMVLACFQSAQLIVMPVAVNQIAMVIRKKAMGFSNMVFLQIGITFLEMTRLLGHIAMGDVMISDMCTRWIFSKTVFLAYLIISHLLRIFTVLISIFNVFYWFRKAQDNRLKRRSKHKSVVVLIQSLIPLLLPFPLVIRQIYVIIEGHQVNNFVSQYGYMAIDWISDELVDHICPSLNACFAYYYAENVTETDTKLFTSKGCLEHAMEESYENAPPCETVDFEKLDLSEEQMMSGFKCVCKKRISMSIATNYNSFSFSSSH</sequence>
<organism evidence="2 3">
    <name type="scientific">Caenorhabditis bovis</name>
    <dbReference type="NCBI Taxonomy" id="2654633"/>
    <lineage>
        <taxon>Eukaryota</taxon>
        <taxon>Metazoa</taxon>
        <taxon>Ecdysozoa</taxon>
        <taxon>Nematoda</taxon>
        <taxon>Chromadorea</taxon>
        <taxon>Rhabditida</taxon>
        <taxon>Rhabditina</taxon>
        <taxon>Rhabditomorpha</taxon>
        <taxon>Rhabditoidea</taxon>
        <taxon>Rhabditidae</taxon>
        <taxon>Peloderinae</taxon>
        <taxon>Caenorhabditis</taxon>
    </lineage>
</organism>
<dbReference type="InterPro" id="IPR010601">
    <property type="entry name" value="DUF1182"/>
</dbReference>
<accession>A0A8S1E9L3</accession>
<dbReference type="AlphaFoldDB" id="A0A8S1E9L3"/>